<feature type="domain" description="Kinesin motor" evidence="10">
    <location>
        <begin position="40"/>
        <end position="369"/>
    </location>
</feature>
<keyword evidence="12" id="KW-1185">Reference proteome</keyword>
<proteinExistence type="inferred from homology"/>
<protein>
    <recommendedName>
        <fullName evidence="9">Kinesin-like protein</fullName>
    </recommendedName>
</protein>
<gene>
    <name evidence="11" type="ORF">L207DRAFT_558514</name>
</gene>
<dbReference type="PANTHER" id="PTHR47971:SF8">
    <property type="entry name" value="KINESIN-LIKE PROTEIN"/>
    <property type="match status" value="1"/>
</dbReference>
<dbReference type="InterPro" id="IPR001752">
    <property type="entry name" value="Kinesin_motor_dom"/>
</dbReference>
<evidence type="ECO:0000313" key="11">
    <source>
        <dbReference type="EMBL" id="PMD31810.1"/>
    </source>
</evidence>
<evidence type="ECO:0000256" key="9">
    <source>
        <dbReference type="RuleBase" id="RU000394"/>
    </source>
</evidence>
<keyword evidence="6 8" id="KW-0505">Motor protein</keyword>
<evidence type="ECO:0000256" key="4">
    <source>
        <dbReference type="ARBA" id="ARBA00022741"/>
    </source>
</evidence>
<dbReference type="InterPro" id="IPR027417">
    <property type="entry name" value="P-loop_NTPase"/>
</dbReference>
<sequence length="573" mass="64677">MDTYFFENRDFFANRIQELEILSKSARKVDSSDESEEVPDTAVCVRIRPLTEEEIGWDHIQGVLRDQFGAANIYEPRRKVNGKPDLNRTSFTLDHVYGPEQSTKDIYDDRAQELVQFVGGGGMSMLLAYGQTGSGKTFTVSGMEKLVVDKLMEENMSGKRDIHMCIFEVAGSNMYDLLNERNPISVLEDPFGAMQLVGVLEKNPTTSDEFLRIIDTAKELRSTESTAKNEQSSRSHAICRIRVVNKESPNSPEGTFLLVDLAGSEASADTQHHSRERMAETREINKSLTTLKDCIRARALWSIGRGEASQKHVHIPFRTSKLTQVLKSAFDVNNTQTCKTLVIACINPSILDVVHSKNTLRYAEMLKVPVPKAKPRPYDERIPTTWENKHVQAWITKNSGKPPINPLLLAPRENGLQFCRLQEDEFVGRVLLTPGVKPEQAKLLYYKLWALHIDSRALMNGPAAPNETKATDAALKKTRKTKAIKPGMFFRLNEQDIKDGVEILMAMGVDTAPKDRESDEVRWICSVVRPAPVTNGAYELFVAKQRAIDSKRLNDEVKLEYDIHTRYYLIKGS</sequence>
<evidence type="ECO:0000259" key="10">
    <source>
        <dbReference type="PROSITE" id="PS50067"/>
    </source>
</evidence>
<evidence type="ECO:0000313" key="12">
    <source>
        <dbReference type="Proteomes" id="UP000235786"/>
    </source>
</evidence>
<dbReference type="Pfam" id="PF00225">
    <property type="entry name" value="Kinesin"/>
    <property type="match status" value="1"/>
</dbReference>
<comment type="similarity">
    <text evidence="8 9">Belongs to the TRAFAC class myosin-kinesin ATPase superfamily. Kinesin family.</text>
</comment>
<feature type="binding site" evidence="8">
    <location>
        <begin position="130"/>
        <end position="137"/>
    </location>
    <ligand>
        <name>ATP</name>
        <dbReference type="ChEBI" id="CHEBI:30616"/>
    </ligand>
</feature>
<dbReference type="EMBL" id="KZ613961">
    <property type="protein sequence ID" value="PMD31810.1"/>
    <property type="molecule type" value="Genomic_DNA"/>
</dbReference>
<dbReference type="Gene3D" id="3.40.850.10">
    <property type="entry name" value="Kinesin motor domain"/>
    <property type="match status" value="1"/>
</dbReference>
<evidence type="ECO:0000256" key="8">
    <source>
        <dbReference type="PROSITE-ProRule" id="PRU00283"/>
    </source>
</evidence>
<dbReference type="GO" id="GO:0005524">
    <property type="term" value="F:ATP binding"/>
    <property type="evidence" value="ECO:0007669"/>
    <property type="project" value="UniProtKB-UniRule"/>
</dbReference>
<dbReference type="InterPro" id="IPR027640">
    <property type="entry name" value="Kinesin-like_fam"/>
</dbReference>
<dbReference type="InterPro" id="IPR019821">
    <property type="entry name" value="Kinesin_motor_CS"/>
</dbReference>
<dbReference type="PROSITE" id="PS50067">
    <property type="entry name" value="KINESIN_MOTOR_2"/>
    <property type="match status" value="1"/>
</dbReference>
<evidence type="ECO:0000256" key="6">
    <source>
        <dbReference type="ARBA" id="ARBA00023175"/>
    </source>
</evidence>
<dbReference type="Proteomes" id="UP000235786">
    <property type="component" value="Unassembled WGS sequence"/>
</dbReference>
<dbReference type="GO" id="GO:0007019">
    <property type="term" value="P:microtubule depolymerization"/>
    <property type="evidence" value="ECO:0007669"/>
    <property type="project" value="TreeGrafter"/>
</dbReference>
<dbReference type="SUPFAM" id="SSF52540">
    <property type="entry name" value="P-loop containing nucleoside triphosphate hydrolases"/>
    <property type="match status" value="1"/>
</dbReference>
<dbReference type="GO" id="GO:0008017">
    <property type="term" value="F:microtubule binding"/>
    <property type="evidence" value="ECO:0007669"/>
    <property type="project" value="InterPro"/>
</dbReference>
<organism evidence="11 12">
    <name type="scientific">Hyaloscypha variabilis (strain UAMH 11265 / GT02V1 / F)</name>
    <name type="common">Meliniomyces variabilis</name>
    <dbReference type="NCBI Taxonomy" id="1149755"/>
    <lineage>
        <taxon>Eukaryota</taxon>
        <taxon>Fungi</taxon>
        <taxon>Dikarya</taxon>
        <taxon>Ascomycota</taxon>
        <taxon>Pezizomycotina</taxon>
        <taxon>Leotiomycetes</taxon>
        <taxon>Helotiales</taxon>
        <taxon>Hyaloscyphaceae</taxon>
        <taxon>Hyaloscypha</taxon>
        <taxon>Hyaloscypha variabilis</taxon>
    </lineage>
</organism>
<keyword evidence="7" id="KW-0206">Cytoskeleton</keyword>
<dbReference type="GO" id="GO:0016787">
    <property type="term" value="F:hydrolase activity"/>
    <property type="evidence" value="ECO:0007669"/>
    <property type="project" value="UniProtKB-KW"/>
</dbReference>
<dbReference type="SMART" id="SM00129">
    <property type="entry name" value="KISc"/>
    <property type="match status" value="1"/>
</dbReference>
<dbReference type="PRINTS" id="PR00380">
    <property type="entry name" value="KINESINHEAVY"/>
</dbReference>
<keyword evidence="11" id="KW-0378">Hydrolase</keyword>
<dbReference type="STRING" id="1149755.A0A2J6QZW7"/>
<name>A0A2J6QZW7_HYAVF</name>
<dbReference type="GO" id="GO:0007018">
    <property type="term" value="P:microtubule-based movement"/>
    <property type="evidence" value="ECO:0007669"/>
    <property type="project" value="InterPro"/>
</dbReference>
<dbReference type="PROSITE" id="PS00411">
    <property type="entry name" value="KINESIN_MOTOR_1"/>
    <property type="match status" value="1"/>
</dbReference>
<accession>A0A2J6QZW7</accession>
<evidence type="ECO:0000256" key="1">
    <source>
        <dbReference type="ARBA" id="ARBA00004245"/>
    </source>
</evidence>
<evidence type="ECO:0000256" key="5">
    <source>
        <dbReference type="ARBA" id="ARBA00022840"/>
    </source>
</evidence>
<evidence type="ECO:0000256" key="3">
    <source>
        <dbReference type="ARBA" id="ARBA00022701"/>
    </source>
</evidence>
<dbReference type="InterPro" id="IPR036961">
    <property type="entry name" value="Kinesin_motor_dom_sf"/>
</dbReference>
<dbReference type="GO" id="GO:0003777">
    <property type="term" value="F:microtubule motor activity"/>
    <property type="evidence" value="ECO:0007669"/>
    <property type="project" value="InterPro"/>
</dbReference>
<keyword evidence="3 9" id="KW-0493">Microtubule</keyword>
<keyword evidence="5 8" id="KW-0067">ATP-binding</keyword>
<dbReference type="GO" id="GO:0005874">
    <property type="term" value="C:microtubule"/>
    <property type="evidence" value="ECO:0007669"/>
    <property type="project" value="UniProtKB-KW"/>
</dbReference>
<evidence type="ECO:0000256" key="7">
    <source>
        <dbReference type="ARBA" id="ARBA00023212"/>
    </source>
</evidence>
<keyword evidence="2" id="KW-0963">Cytoplasm</keyword>
<dbReference type="PANTHER" id="PTHR47971">
    <property type="entry name" value="KINESIN-RELATED PROTEIN 6"/>
    <property type="match status" value="1"/>
</dbReference>
<dbReference type="AlphaFoldDB" id="A0A2J6QZW7"/>
<dbReference type="OrthoDB" id="3176171at2759"/>
<comment type="subcellular location">
    <subcellularLocation>
        <location evidence="1">Cytoplasm</location>
        <location evidence="1">Cytoskeleton</location>
    </subcellularLocation>
</comment>
<reference evidence="11 12" key="1">
    <citation type="submission" date="2016-04" db="EMBL/GenBank/DDBJ databases">
        <title>A degradative enzymes factory behind the ericoid mycorrhizal symbiosis.</title>
        <authorList>
            <consortium name="DOE Joint Genome Institute"/>
            <person name="Martino E."/>
            <person name="Morin E."/>
            <person name="Grelet G."/>
            <person name="Kuo A."/>
            <person name="Kohler A."/>
            <person name="Daghino S."/>
            <person name="Barry K."/>
            <person name="Choi C."/>
            <person name="Cichocki N."/>
            <person name="Clum A."/>
            <person name="Copeland A."/>
            <person name="Hainaut M."/>
            <person name="Haridas S."/>
            <person name="Labutti K."/>
            <person name="Lindquist E."/>
            <person name="Lipzen A."/>
            <person name="Khouja H.-R."/>
            <person name="Murat C."/>
            <person name="Ohm R."/>
            <person name="Olson A."/>
            <person name="Spatafora J."/>
            <person name="Veneault-Fourrey C."/>
            <person name="Henrissat B."/>
            <person name="Grigoriev I."/>
            <person name="Martin F."/>
            <person name="Perotto S."/>
        </authorList>
    </citation>
    <scope>NUCLEOTIDE SEQUENCE [LARGE SCALE GENOMIC DNA]</scope>
    <source>
        <strain evidence="11 12">F</strain>
    </source>
</reference>
<evidence type="ECO:0000256" key="2">
    <source>
        <dbReference type="ARBA" id="ARBA00022490"/>
    </source>
</evidence>
<keyword evidence="4 8" id="KW-0547">Nucleotide-binding</keyword>